<accession>A0AAW2NG43</accession>
<sequence>MEYEIGDKVFLKVSPCKRILRFGKQGKLSPRYIRPYEIIERIGPLAYRLALPSELSQMHDVFHVSMLQRYRSDPSHIIRDPKIEITEELTYVEEPMKILDRSVRKLRNKEIPIVKVKWGHHSPREPTWEVKEHMRDK</sequence>
<gene>
    <name evidence="2" type="ORF">Scaly_1921500</name>
</gene>
<evidence type="ECO:0000313" key="2">
    <source>
        <dbReference type="EMBL" id="KAL0342589.1"/>
    </source>
</evidence>
<dbReference type="PANTHER" id="PTHR46148:SF57">
    <property type="entry name" value="OS12G0499874 PROTEIN"/>
    <property type="match status" value="1"/>
</dbReference>
<evidence type="ECO:0000259" key="1">
    <source>
        <dbReference type="Pfam" id="PF24626"/>
    </source>
</evidence>
<name>A0AAW2NG43_9LAMI</name>
<dbReference type="InterPro" id="IPR016197">
    <property type="entry name" value="Chromo-like_dom_sf"/>
</dbReference>
<reference evidence="2" key="1">
    <citation type="submission" date="2020-06" db="EMBL/GenBank/DDBJ databases">
        <authorList>
            <person name="Li T."/>
            <person name="Hu X."/>
            <person name="Zhang T."/>
            <person name="Song X."/>
            <person name="Zhang H."/>
            <person name="Dai N."/>
            <person name="Sheng W."/>
            <person name="Hou X."/>
            <person name="Wei L."/>
        </authorList>
    </citation>
    <scope>NUCLEOTIDE SEQUENCE</scope>
    <source>
        <strain evidence="2">KEN8</strain>
        <tissue evidence="2">Leaf</tissue>
    </source>
</reference>
<dbReference type="SUPFAM" id="SSF54160">
    <property type="entry name" value="Chromo domain-like"/>
    <property type="match status" value="1"/>
</dbReference>
<comment type="caution">
    <text evidence="2">The sequence shown here is derived from an EMBL/GenBank/DDBJ whole genome shotgun (WGS) entry which is preliminary data.</text>
</comment>
<reference evidence="2" key="2">
    <citation type="journal article" date="2024" name="Plant">
        <title>Genomic evolution and insights into agronomic trait innovations of Sesamum species.</title>
        <authorList>
            <person name="Miao H."/>
            <person name="Wang L."/>
            <person name="Qu L."/>
            <person name="Liu H."/>
            <person name="Sun Y."/>
            <person name="Le M."/>
            <person name="Wang Q."/>
            <person name="Wei S."/>
            <person name="Zheng Y."/>
            <person name="Lin W."/>
            <person name="Duan Y."/>
            <person name="Cao H."/>
            <person name="Xiong S."/>
            <person name="Wang X."/>
            <person name="Wei L."/>
            <person name="Li C."/>
            <person name="Ma Q."/>
            <person name="Ju M."/>
            <person name="Zhao R."/>
            <person name="Li G."/>
            <person name="Mu C."/>
            <person name="Tian Q."/>
            <person name="Mei H."/>
            <person name="Zhang T."/>
            <person name="Gao T."/>
            <person name="Zhang H."/>
        </authorList>
    </citation>
    <scope>NUCLEOTIDE SEQUENCE</scope>
    <source>
        <strain evidence="2">KEN8</strain>
    </source>
</reference>
<proteinExistence type="predicted"/>
<dbReference type="Pfam" id="PF24626">
    <property type="entry name" value="SH3_Tf2-1"/>
    <property type="match status" value="1"/>
</dbReference>
<dbReference type="EMBL" id="JACGWM010000011">
    <property type="protein sequence ID" value="KAL0342589.1"/>
    <property type="molecule type" value="Genomic_DNA"/>
</dbReference>
<organism evidence="2">
    <name type="scientific">Sesamum calycinum</name>
    <dbReference type="NCBI Taxonomy" id="2727403"/>
    <lineage>
        <taxon>Eukaryota</taxon>
        <taxon>Viridiplantae</taxon>
        <taxon>Streptophyta</taxon>
        <taxon>Embryophyta</taxon>
        <taxon>Tracheophyta</taxon>
        <taxon>Spermatophyta</taxon>
        <taxon>Magnoliopsida</taxon>
        <taxon>eudicotyledons</taxon>
        <taxon>Gunneridae</taxon>
        <taxon>Pentapetalae</taxon>
        <taxon>asterids</taxon>
        <taxon>lamiids</taxon>
        <taxon>Lamiales</taxon>
        <taxon>Pedaliaceae</taxon>
        <taxon>Sesamum</taxon>
    </lineage>
</organism>
<dbReference type="AlphaFoldDB" id="A0AAW2NG43"/>
<dbReference type="PANTHER" id="PTHR46148">
    <property type="entry name" value="CHROMO DOMAIN-CONTAINING PROTEIN"/>
    <property type="match status" value="1"/>
</dbReference>
<dbReference type="InterPro" id="IPR056924">
    <property type="entry name" value="SH3_Tf2-1"/>
</dbReference>
<feature type="domain" description="Tf2-1-like SH3-like" evidence="1">
    <location>
        <begin position="6"/>
        <end position="71"/>
    </location>
</feature>
<protein>
    <recommendedName>
        <fullName evidence="1">Tf2-1-like SH3-like domain-containing protein</fullName>
    </recommendedName>
</protein>